<feature type="transmembrane region" description="Helical" evidence="7">
    <location>
        <begin position="300"/>
        <end position="328"/>
    </location>
</feature>
<feature type="transmembrane region" description="Helical" evidence="7">
    <location>
        <begin position="167"/>
        <end position="184"/>
    </location>
</feature>
<feature type="transmembrane region" description="Helical" evidence="7">
    <location>
        <begin position="402"/>
        <end position="424"/>
    </location>
</feature>
<dbReference type="Proteomes" id="UP001216390">
    <property type="component" value="Chromosome"/>
</dbReference>
<evidence type="ECO:0000313" key="8">
    <source>
        <dbReference type="EMBL" id="WCO66951.1"/>
    </source>
</evidence>
<keyword evidence="4 7" id="KW-1133">Transmembrane helix</keyword>
<comment type="subcellular location">
    <subcellularLocation>
        <location evidence="1">Cell membrane</location>
        <topology evidence="1">Multi-pass membrane protein</topology>
    </subcellularLocation>
</comment>
<dbReference type="GO" id="GO:0005886">
    <property type="term" value="C:plasma membrane"/>
    <property type="evidence" value="ECO:0007669"/>
    <property type="project" value="UniProtKB-SubCell"/>
</dbReference>
<accession>A0AAF0BRM4</accession>
<reference evidence="8" key="1">
    <citation type="submission" date="2023-01" db="EMBL/GenBank/DDBJ databases">
        <title>The diversity of Class Acidimicrobiia in South China Sea sediment environments and the proposal of Iamia marina sp. nov., a novel species of the genus Iamia.</title>
        <authorList>
            <person name="He Y."/>
            <person name="Tian X."/>
        </authorList>
    </citation>
    <scope>NUCLEOTIDE SEQUENCE</scope>
    <source>
        <strain evidence="8">DSM 19957</strain>
    </source>
</reference>
<evidence type="ECO:0000256" key="6">
    <source>
        <dbReference type="SAM" id="MobiDB-lite"/>
    </source>
</evidence>
<dbReference type="PANTHER" id="PTHR10010">
    <property type="entry name" value="SOLUTE CARRIER FAMILY 34 SODIUM PHOSPHATE , MEMBER 2-RELATED"/>
    <property type="match status" value="1"/>
</dbReference>
<keyword evidence="9" id="KW-1185">Reference proteome</keyword>
<feature type="transmembrane region" description="Helical" evidence="7">
    <location>
        <begin position="196"/>
        <end position="221"/>
    </location>
</feature>
<evidence type="ECO:0000256" key="1">
    <source>
        <dbReference type="ARBA" id="ARBA00004651"/>
    </source>
</evidence>
<keyword evidence="5 7" id="KW-0472">Membrane</keyword>
<feature type="transmembrane region" description="Helical" evidence="7">
    <location>
        <begin position="123"/>
        <end position="147"/>
    </location>
</feature>
<evidence type="ECO:0000256" key="2">
    <source>
        <dbReference type="ARBA" id="ARBA00022475"/>
    </source>
</evidence>
<name>A0AAF0BRM4_9ACTN</name>
<dbReference type="EMBL" id="CP116942">
    <property type="protein sequence ID" value="WCO66951.1"/>
    <property type="molecule type" value="Genomic_DNA"/>
</dbReference>
<dbReference type="InterPro" id="IPR003841">
    <property type="entry name" value="Na/Pi_transpt"/>
</dbReference>
<dbReference type="GO" id="GO:0044341">
    <property type="term" value="P:sodium-dependent phosphate transport"/>
    <property type="evidence" value="ECO:0007669"/>
    <property type="project" value="InterPro"/>
</dbReference>
<evidence type="ECO:0000256" key="7">
    <source>
        <dbReference type="SAM" id="Phobius"/>
    </source>
</evidence>
<feature type="transmembrane region" description="Helical" evidence="7">
    <location>
        <begin position="340"/>
        <end position="359"/>
    </location>
</feature>
<evidence type="ECO:0000256" key="4">
    <source>
        <dbReference type="ARBA" id="ARBA00022989"/>
    </source>
</evidence>
<feature type="region of interest" description="Disordered" evidence="6">
    <location>
        <begin position="1"/>
        <end position="52"/>
    </location>
</feature>
<gene>
    <name evidence="8" type="ORF">PO878_20875</name>
</gene>
<keyword evidence="2" id="KW-1003">Cell membrane</keyword>
<protein>
    <submittedName>
        <fullName evidence="8">Uncharacterized protein</fullName>
    </submittedName>
</protein>
<dbReference type="Pfam" id="PF02690">
    <property type="entry name" value="Na_Pi_cotrans"/>
    <property type="match status" value="1"/>
</dbReference>
<feature type="transmembrane region" description="Helical" evidence="7">
    <location>
        <begin position="259"/>
        <end position="280"/>
    </location>
</feature>
<dbReference type="RefSeq" id="WP_272736473.1">
    <property type="nucleotide sequence ID" value="NZ_CP116942.1"/>
</dbReference>
<evidence type="ECO:0000313" key="9">
    <source>
        <dbReference type="Proteomes" id="UP001216390"/>
    </source>
</evidence>
<dbReference type="KEGG" id="ima:PO878_20875"/>
<feature type="transmembrane region" description="Helical" evidence="7">
    <location>
        <begin position="85"/>
        <end position="102"/>
    </location>
</feature>
<feature type="compositionally biased region" description="Low complexity" evidence="6">
    <location>
        <begin position="19"/>
        <end position="45"/>
    </location>
</feature>
<dbReference type="PANTHER" id="PTHR10010:SF46">
    <property type="entry name" value="SODIUM-DEPENDENT PHOSPHATE TRANSPORT PROTEIN 2B"/>
    <property type="match status" value="1"/>
</dbReference>
<evidence type="ECO:0000256" key="5">
    <source>
        <dbReference type="ARBA" id="ARBA00023136"/>
    </source>
</evidence>
<sequence length="425" mass="43653">MTDMEVGETPGPGRDPRPEAAAAGAALTHPAGAPAGEAPDAGPHPRGAPRDLPAHLAHVAGRELPDEDILVPDEEPPPRPLPARIAYGVAGLALFVTALGLMKEGATALIPSLQGSVFTDNALSTLGLGWLGSCLVLSGSPVAASALTLLDGGAIDRAQAFTMLTGSRLGAAFVVLVVGVVYAVRHKGQGRARAPVSIGVLSLLMTMVVYVPGALVGYVLLSRGTFDGVDIGTSPGLTSATDAAFGGLVDLVERVAPGWALFPIGLGLLLLGFSCIDRVLPAVHPDRLRDGDEGWYGRVWPMFAVGCLVTLLTLSVSVSLTLLVPLVAKGHLRRANTLPYIAGANITTLADTLVAAILLGNQDGVRVVVAVTLVVSAWTVFLLVTAYPLLRRVLLGVARRILASNVRLAGFAAALCLVPAVLIAV</sequence>
<evidence type="ECO:0000256" key="3">
    <source>
        <dbReference type="ARBA" id="ARBA00022692"/>
    </source>
</evidence>
<organism evidence="8 9">
    <name type="scientific">Iamia majanohamensis</name>
    <dbReference type="NCBI Taxonomy" id="467976"/>
    <lineage>
        <taxon>Bacteria</taxon>
        <taxon>Bacillati</taxon>
        <taxon>Actinomycetota</taxon>
        <taxon>Acidimicrobiia</taxon>
        <taxon>Acidimicrobiales</taxon>
        <taxon>Iamiaceae</taxon>
        <taxon>Iamia</taxon>
    </lineage>
</organism>
<dbReference type="GO" id="GO:0005436">
    <property type="term" value="F:sodium:phosphate symporter activity"/>
    <property type="evidence" value="ECO:0007669"/>
    <property type="project" value="InterPro"/>
</dbReference>
<keyword evidence="3 7" id="KW-0812">Transmembrane</keyword>
<proteinExistence type="predicted"/>
<dbReference type="AlphaFoldDB" id="A0AAF0BRM4"/>
<feature type="transmembrane region" description="Helical" evidence="7">
    <location>
        <begin position="365"/>
        <end position="390"/>
    </location>
</feature>